<evidence type="ECO:0000256" key="1">
    <source>
        <dbReference type="SAM" id="Phobius"/>
    </source>
</evidence>
<feature type="transmembrane region" description="Helical" evidence="1">
    <location>
        <begin position="41"/>
        <end position="61"/>
    </location>
</feature>
<sequence length="279" mass="32112">MKFKSIFILFNAVIILSFCFVFAMPFFALGADFALNFWKTSWPLGLLLLLILAGFDAFFMTNVKLFELLEREDWPALVQYLEDRVIKQHRYSQRLVKLLIHSYLVMSEPQSVISLEEKLKKEKPQLLALNTLLFGLSHVLKGDHVGATALYLEQEKNRGLKNEWERWYLCFALLLQQKFTDAADRLIALAQNGKDSLVCALSALFLKDTIQKAVPEKAEIAKEAAEIAKKRIRQVLPNRQAWNKELGKAQGEIYVIILGKSLEDAARYIYEEDTQHENV</sequence>
<feature type="transmembrane region" description="Helical" evidence="1">
    <location>
        <begin position="7"/>
        <end position="29"/>
    </location>
</feature>
<comment type="caution">
    <text evidence="2">The sequence shown here is derived from an EMBL/GenBank/DDBJ whole genome shotgun (WGS) entry which is preliminary data.</text>
</comment>
<gene>
    <name evidence="2" type="ORF">ENS59_04865</name>
</gene>
<reference evidence="2" key="1">
    <citation type="journal article" date="2020" name="mSystems">
        <title>Genome- and Community-Level Interaction Insights into Carbon Utilization and Element Cycling Functions of Hydrothermarchaeota in Hydrothermal Sediment.</title>
        <authorList>
            <person name="Zhou Z."/>
            <person name="Liu Y."/>
            <person name="Xu W."/>
            <person name="Pan J."/>
            <person name="Luo Z.H."/>
            <person name="Li M."/>
        </authorList>
    </citation>
    <scope>NUCLEOTIDE SEQUENCE [LARGE SCALE GENOMIC DNA]</scope>
    <source>
        <strain evidence="2">SpSt-503</strain>
    </source>
</reference>
<organism evidence="2">
    <name type="scientific">Gracilinema caldarium</name>
    <dbReference type="NCBI Taxonomy" id="215591"/>
    <lineage>
        <taxon>Bacteria</taxon>
        <taxon>Pseudomonadati</taxon>
        <taxon>Spirochaetota</taxon>
        <taxon>Spirochaetia</taxon>
        <taxon>Spirochaetales</taxon>
        <taxon>Breznakiellaceae</taxon>
        <taxon>Gracilinema</taxon>
    </lineage>
</organism>
<name>A0A7C3E0C9_9SPIR</name>
<accession>A0A7C3E0C9</accession>
<evidence type="ECO:0000313" key="2">
    <source>
        <dbReference type="EMBL" id="HFH28828.1"/>
    </source>
</evidence>
<proteinExistence type="predicted"/>
<keyword evidence="1" id="KW-0472">Membrane</keyword>
<protein>
    <submittedName>
        <fullName evidence="2">Uncharacterized protein</fullName>
    </submittedName>
</protein>
<keyword evidence="1" id="KW-1133">Transmembrane helix</keyword>
<keyword evidence="1" id="KW-0812">Transmembrane</keyword>
<dbReference type="AlphaFoldDB" id="A0A7C3E0C9"/>
<dbReference type="EMBL" id="DSVL01000147">
    <property type="protein sequence ID" value="HFH28828.1"/>
    <property type="molecule type" value="Genomic_DNA"/>
</dbReference>